<keyword evidence="2" id="KW-0812">Transmembrane</keyword>
<dbReference type="AlphaFoldDB" id="A0A928ZQC0"/>
<proteinExistence type="predicted"/>
<evidence type="ECO:0000313" key="3">
    <source>
        <dbReference type="EMBL" id="MBE9065218.1"/>
    </source>
</evidence>
<organism evidence="3 4">
    <name type="scientific">Leptolyngbya cf. ectocarpi LEGE 11479</name>
    <dbReference type="NCBI Taxonomy" id="1828722"/>
    <lineage>
        <taxon>Bacteria</taxon>
        <taxon>Bacillati</taxon>
        <taxon>Cyanobacteriota</taxon>
        <taxon>Cyanophyceae</taxon>
        <taxon>Leptolyngbyales</taxon>
        <taxon>Leptolyngbyaceae</taxon>
        <taxon>Leptolyngbya group</taxon>
        <taxon>Leptolyngbya</taxon>
    </lineage>
</organism>
<comment type="caution">
    <text evidence="3">The sequence shown here is derived from an EMBL/GenBank/DDBJ whole genome shotgun (WGS) entry which is preliminary data.</text>
</comment>
<feature type="compositionally biased region" description="Polar residues" evidence="1">
    <location>
        <begin position="30"/>
        <end position="40"/>
    </location>
</feature>
<evidence type="ECO:0000256" key="1">
    <source>
        <dbReference type="SAM" id="MobiDB-lite"/>
    </source>
</evidence>
<dbReference type="EMBL" id="JADEXP010000003">
    <property type="protein sequence ID" value="MBE9065218.1"/>
    <property type="molecule type" value="Genomic_DNA"/>
</dbReference>
<accession>A0A928ZQC0</accession>
<reference evidence="3" key="1">
    <citation type="submission" date="2020-10" db="EMBL/GenBank/DDBJ databases">
        <authorList>
            <person name="Castelo-Branco R."/>
            <person name="Eusebio N."/>
            <person name="Adriana R."/>
            <person name="Vieira A."/>
            <person name="Brugerolle De Fraissinette N."/>
            <person name="Rezende De Castro R."/>
            <person name="Schneider M.P."/>
            <person name="Vasconcelos V."/>
            <person name="Leao P.N."/>
        </authorList>
    </citation>
    <scope>NUCLEOTIDE SEQUENCE</scope>
    <source>
        <strain evidence="3">LEGE 11479</strain>
    </source>
</reference>
<feature type="transmembrane region" description="Helical" evidence="2">
    <location>
        <begin position="252"/>
        <end position="273"/>
    </location>
</feature>
<dbReference type="Proteomes" id="UP000615026">
    <property type="component" value="Unassembled WGS sequence"/>
</dbReference>
<evidence type="ECO:0000256" key="2">
    <source>
        <dbReference type="SAM" id="Phobius"/>
    </source>
</evidence>
<keyword evidence="2" id="KW-1133">Transmembrane helix</keyword>
<gene>
    <name evidence="3" type="ORF">IQ260_00945</name>
</gene>
<feature type="transmembrane region" description="Helical" evidence="2">
    <location>
        <begin position="285"/>
        <end position="302"/>
    </location>
</feature>
<dbReference type="RefSeq" id="WP_193989977.1">
    <property type="nucleotide sequence ID" value="NZ_JADEXP010000003.1"/>
</dbReference>
<keyword evidence="2" id="KW-0472">Membrane</keyword>
<name>A0A928ZQC0_LEPEC</name>
<keyword evidence="4" id="KW-1185">Reference proteome</keyword>
<sequence length="303" mass="34178">MNDLEMELQTIRQKLQTLKASPRETVASPWGQSRQPAPSPNLVQVTTAIETLRQRPGQTPPLAPSSHSLQQFDESLAILESLAQKQQQALRQLQTLGESLVQQSQPGTSPDIDDIARFLATCQTITIPMVQRDRNGYLELSFHTVNFRQAEHDASSNAATLRKRSPLFKYALDTSQRHTERPGWENIHVFDRLVHELQAFSQLTYRSIQRWASRHLADQQRPRNSNFTFLDGAIWCIGSMIARILLNQIFQIYPALWTPIAVLFILGIGISLCSSIVSPRPNPVLGYRTLMTLVGLLIGGRFS</sequence>
<feature type="region of interest" description="Disordered" evidence="1">
    <location>
        <begin position="19"/>
        <end position="40"/>
    </location>
</feature>
<evidence type="ECO:0000313" key="4">
    <source>
        <dbReference type="Proteomes" id="UP000615026"/>
    </source>
</evidence>
<protein>
    <submittedName>
        <fullName evidence="3">Uncharacterized protein</fullName>
    </submittedName>
</protein>